<dbReference type="InterPro" id="IPR036890">
    <property type="entry name" value="HATPase_C_sf"/>
</dbReference>
<accession>A0A4Q7DGL4</accession>
<dbReference type="PROSITE" id="PS50885">
    <property type="entry name" value="HAMP"/>
    <property type="match status" value="1"/>
</dbReference>
<dbReference type="Pfam" id="PF00512">
    <property type="entry name" value="HisKA"/>
    <property type="match status" value="1"/>
</dbReference>
<evidence type="ECO:0000313" key="17">
    <source>
        <dbReference type="EMBL" id="RZI45209.1"/>
    </source>
</evidence>
<evidence type="ECO:0000256" key="5">
    <source>
        <dbReference type="ARBA" id="ARBA00022553"/>
    </source>
</evidence>
<keyword evidence="4" id="KW-1003">Cell membrane</keyword>
<feature type="transmembrane region" description="Helical" evidence="14">
    <location>
        <begin position="36"/>
        <end position="55"/>
    </location>
</feature>
<dbReference type="InterPro" id="IPR045671">
    <property type="entry name" value="NtrY-like_N"/>
</dbReference>
<dbReference type="SMART" id="SM00387">
    <property type="entry name" value="HATPase_c"/>
    <property type="match status" value="1"/>
</dbReference>
<evidence type="ECO:0000256" key="2">
    <source>
        <dbReference type="ARBA" id="ARBA00004651"/>
    </source>
</evidence>
<dbReference type="PANTHER" id="PTHR43065:SF10">
    <property type="entry name" value="PEROXIDE STRESS-ACTIVATED HISTIDINE KINASE MAK3"/>
    <property type="match status" value="1"/>
</dbReference>
<keyword evidence="18" id="KW-1185">Reference proteome</keyword>
<gene>
    <name evidence="17" type="ORF">EQU50_07970</name>
</gene>
<keyword evidence="11 14" id="KW-1133">Transmembrane helix</keyword>
<sequence length="641" mass="72111">MVSPNQHLRNGTIFSVEKWYNWLITLSRHYNLSRKLPFTLSLAALLSGIGTHWALTHSAGLTDKTRLVLPFIYLDVLLLLLLAIVIAKRLTELWLERRQGLAGSKLHVHIVTLFSLVAVTPAICVAVFSAGFFNSGIEAWFGKPVKDALHEAQVVADAYLREHQKAIKIDAHSLVNKLRPQVDTYLQDPVLFSQVLSDEADERGLGELLVFNGKGVVLARSYLTFALELEKILFSDFDKVRNGEIVVREGKDRVRVLIKLDALSDTYLFVGKLIDPTVLSHLSQTQKAIHDYYQLAQQHSGAQLTFVVFFALISLLLLLAAIWAGLTLANVLVRPISRLVAAAEAVSQGNLSVKVEEEFLNNELDGLTRSFNHMTRRLQQQNQDLIISQRKSAWADVARKIAHEIKNPLTPIQLAAERLKRRYLKEITSDPQTFRNCIDTIIRQVGQIGSLVNEFSAFARMPEPKIIASNFTELAQQTFFLQKQAYPHLDFIFESSPDSIIWPCDTQQMSQVITNLLQNSVNSLTEKSKDVLDCRGQILLKLKLLDEPVTVRQGAKSQRTEVQISRRYKKRLYVQVEDNGPGFPKEGRDHLIEPYYTTREQGTGLGLAIVSKIVTDHNGQLHLGDSKLGGACVQLVFDEPE</sequence>
<dbReference type="GO" id="GO:0000155">
    <property type="term" value="F:phosphorelay sensor kinase activity"/>
    <property type="evidence" value="ECO:0007669"/>
    <property type="project" value="InterPro"/>
</dbReference>
<dbReference type="Gene3D" id="6.10.340.10">
    <property type="match status" value="1"/>
</dbReference>
<keyword evidence="7 14" id="KW-0812">Transmembrane</keyword>
<dbReference type="SMART" id="SM00304">
    <property type="entry name" value="HAMP"/>
    <property type="match status" value="1"/>
</dbReference>
<dbReference type="SUPFAM" id="SSF55874">
    <property type="entry name" value="ATPase domain of HSP90 chaperone/DNA topoisomerase II/histidine kinase"/>
    <property type="match status" value="1"/>
</dbReference>
<comment type="catalytic activity">
    <reaction evidence="1">
        <text>ATP + protein L-histidine = ADP + protein N-phospho-L-histidine.</text>
        <dbReference type="EC" id="2.7.13.3"/>
    </reaction>
</comment>
<feature type="domain" description="HAMP" evidence="16">
    <location>
        <begin position="330"/>
        <end position="383"/>
    </location>
</feature>
<dbReference type="Proteomes" id="UP000293550">
    <property type="component" value="Unassembled WGS sequence"/>
</dbReference>
<evidence type="ECO:0000256" key="14">
    <source>
        <dbReference type="SAM" id="Phobius"/>
    </source>
</evidence>
<dbReference type="InterPro" id="IPR003660">
    <property type="entry name" value="HAMP_dom"/>
</dbReference>
<feature type="transmembrane region" description="Helical" evidence="14">
    <location>
        <begin position="108"/>
        <end position="133"/>
    </location>
</feature>
<dbReference type="GO" id="GO:0005524">
    <property type="term" value="F:ATP binding"/>
    <property type="evidence" value="ECO:0007669"/>
    <property type="project" value="UniProtKB-KW"/>
</dbReference>
<dbReference type="CDD" id="cd06225">
    <property type="entry name" value="HAMP"/>
    <property type="match status" value="1"/>
</dbReference>
<dbReference type="Gene3D" id="3.30.565.10">
    <property type="entry name" value="Histidine kinase-like ATPase, C-terminal domain"/>
    <property type="match status" value="1"/>
</dbReference>
<evidence type="ECO:0000256" key="8">
    <source>
        <dbReference type="ARBA" id="ARBA00022741"/>
    </source>
</evidence>
<comment type="caution">
    <text evidence="17">The sequence shown here is derived from an EMBL/GenBank/DDBJ whole genome shotgun (WGS) entry which is preliminary data.</text>
</comment>
<evidence type="ECO:0000256" key="7">
    <source>
        <dbReference type="ARBA" id="ARBA00022692"/>
    </source>
</evidence>
<evidence type="ECO:0000259" key="15">
    <source>
        <dbReference type="PROSITE" id="PS50109"/>
    </source>
</evidence>
<dbReference type="Gene3D" id="1.10.287.130">
    <property type="match status" value="1"/>
</dbReference>
<name>A0A4Q7DGL4_9PROT</name>
<dbReference type="PANTHER" id="PTHR43065">
    <property type="entry name" value="SENSOR HISTIDINE KINASE"/>
    <property type="match status" value="1"/>
</dbReference>
<organism evidence="17 18">
    <name type="scientific">Candidatus Finniella inopinata</name>
    <dbReference type="NCBI Taxonomy" id="1696036"/>
    <lineage>
        <taxon>Bacteria</taxon>
        <taxon>Pseudomonadati</taxon>
        <taxon>Pseudomonadota</taxon>
        <taxon>Alphaproteobacteria</taxon>
        <taxon>Holosporales</taxon>
        <taxon>Candidatus Paracaedibacteraceae</taxon>
        <taxon>Candidatus Finniella</taxon>
    </lineage>
</organism>
<comment type="subcellular location">
    <subcellularLocation>
        <location evidence="2">Cell membrane</location>
        <topology evidence="2">Multi-pass membrane protein</topology>
    </subcellularLocation>
</comment>
<dbReference type="SUPFAM" id="SSF47384">
    <property type="entry name" value="Homodimeric domain of signal transducing histidine kinase"/>
    <property type="match status" value="1"/>
</dbReference>
<evidence type="ECO:0000256" key="12">
    <source>
        <dbReference type="ARBA" id="ARBA00023012"/>
    </source>
</evidence>
<dbReference type="InterPro" id="IPR036097">
    <property type="entry name" value="HisK_dim/P_sf"/>
</dbReference>
<evidence type="ECO:0000256" key="9">
    <source>
        <dbReference type="ARBA" id="ARBA00022777"/>
    </source>
</evidence>
<dbReference type="Pfam" id="PF19312">
    <property type="entry name" value="NtrY_N"/>
    <property type="match status" value="1"/>
</dbReference>
<dbReference type="Pfam" id="PF00672">
    <property type="entry name" value="HAMP"/>
    <property type="match status" value="1"/>
</dbReference>
<evidence type="ECO:0000256" key="4">
    <source>
        <dbReference type="ARBA" id="ARBA00022475"/>
    </source>
</evidence>
<dbReference type="InterPro" id="IPR017232">
    <property type="entry name" value="NtrY"/>
</dbReference>
<keyword evidence="12" id="KW-0902">Two-component regulatory system</keyword>
<evidence type="ECO:0000256" key="13">
    <source>
        <dbReference type="ARBA" id="ARBA00023136"/>
    </source>
</evidence>
<dbReference type="InterPro" id="IPR004358">
    <property type="entry name" value="Sig_transdc_His_kin-like_C"/>
</dbReference>
<dbReference type="SUPFAM" id="SSF158472">
    <property type="entry name" value="HAMP domain-like"/>
    <property type="match status" value="1"/>
</dbReference>
<dbReference type="InterPro" id="IPR003594">
    <property type="entry name" value="HATPase_dom"/>
</dbReference>
<evidence type="ECO:0000256" key="11">
    <source>
        <dbReference type="ARBA" id="ARBA00022989"/>
    </source>
</evidence>
<dbReference type="InterPro" id="IPR003661">
    <property type="entry name" value="HisK_dim/P_dom"/>
</dbReference>
<evidence type="ECO:0000256" key="3">
    <source>
        <dbReference type="ARBA" id="ARBA00012438"/>
    </source>
</evidence>
<keyword evidence="8" id="KW-0547">Nucleotide-binding</keyword>
<dbReference type="Pfam" id="PF02518">
    <property type="entry name" value="HATPase_c"/>
    <property type="match status" value="1"/>
</dbReference>
<proteinExistence type="predicted"/>
<evidence type="ECO:0000256" key="6">
    <source>
        <dbReference type="ARBA" id="ARBA00022679"/>
    </source>
</evidence>
<keyword evidence="5" id="KW-0597">Phosphoprotein</keyword>
<dbReference type="AlphaFoldDB" id="A0A4Q7DGL4"/>
<keyword evidence="13 14" id="KW-0472">Membrane</keyword>
<evidence type="ECO:0000256" key="1">
    <source>
        <dbReference type="ARBA" id="ARBA00000085"/>
    </source>
</evidence>
<evidence type="ECO:0000259" key="16">
    <source>
        <dbReference type="PROSITE" id="PS50885"/>
    </source>
</evidence>
<feature type="transmembrane region" description="Helical" evidence="14">
    <location>
        <begin position="67"/>
        <end position="87"/>
    </location>
</feature>
<protein>
    <recommendedName>
        <fullName evidence="3">histidine kinase</fullName>
        <ecNumber evidence="3">2.7.13.3</ecNumber>
    </recommendedName>
</protein>
<dbReference type="SMART" id="SM00388">
    <property type="entry name" value="HisKA"/>
    <property type="match status" value="1"/>
</dbReference>
<feature type="transmembrane region" description="Helical" evidence="14">
    <location>
        <begin position="304"/>
        <end position="329"/>
    </location>
</feature>
<reference evidence="17 18" key="1">
    <citation type="submission" date="2018-10" db="EMBL/GenBank/DDBJ databases">
        <title>An updated phylogeny of the Alphaproteobacteria reveals that the parasitic Rickettsiales and Holosporales have independent origins.</title>
        <authorList>
            <person name="Munoz-Gomez S.A."/>
            <person name="Hess S."/>
            <person name="Burger G."/>
            <person name="Lang B.F."/>
            <person name="Susko E."/>
            <person name="Slamovits C.H."/>
            <person name="Roger A.J."/>
        </authorList>
    </citation>
    <scope>NUCLEOTIDE SEQUENCE [LARGE SCALE GENOMIC DNA]</scope>
    <source>
        <strain evidence="17">HOLO01</strain>
    </source>
</reference>
<dbReference type="OrthoDB" id="9776727at2"/>
<dbReference type="InterPro" id="IPR005467">
    <property type="entry name" value="His_kinase_dom"/>
</dbReference>
<evidence type="ECO:0000313" key="18">
    <source>
        <dbReference type="Proteomes" id="UP000293550"/>
    </source>
</evidence>
<keyword evidence="10" id="KW-0067">ATP-binding</keyword>
<dbReference type="GO" id="GO:0005886">
    <property type="term" value="C:plasma membrane"/>
    <property type="evidence" value="ECO:0007669"/>
    <property type="project" value="UniProtKB-SubCell"/>
</dbReference>
<keyword evidence="9" id="KW-0418">Kinase</keyword>
<dbReference type="EC" id="2.7.13.3" evidence="3"/>
<dbReference type="EMBL" id="SCFB01000022">
    <property type="protein sequence ID" value="RZI45209.1"/>
    <property type="molecule type" value="Genomic_DNA"/>
</dbReference>
<dbReference type="PIRSF" id="PIRSF037532">
    <property type="entry name" value="STHK_NtrY"/>
    <property type="match status" value="1"/>
</dbReference>
<dbReference type="PROSITE" id="PS50109">
    <property type="entry name" value="HIS_KIN"/>
    <property type="match status" value="1"/>
</dbReference>
<evidence type="ECO:0000256" key="10">
    <source>
        <dbReference type="ARBA" id="ARBA00022840"/>
    </source>
</evidence>
<dbReference type="PRINTS" id="PR00344">
    <property type="entry name" value="BCTRLSENSOR"/>
</dbReference>
<feature type="domain" description="Histidine kinase" evidence="15">
    <location>
        <begin position="400"/>
        <end position="641"/>
    </location>
</feature>
<keyword evidence="6" id="KW-0808">Transferase</keyword>
<dbReference type="CDD" id="cd00082">
    <property type="entry name" value="HisKA"/>
    <property type="match status" value="1"/>
</dbReference>